<dbReference type="Proteomes" id="UP000248326">
    <property type="component" value="Unassembled WGS sequence"/>
</dbReference>
<dbReference type="Gene3D" id="3.40.50.1820">
    <property type="entry name" value="alpha/beta hydrolase"/>
    <property type="match status" value="1"/>
</dbReference>
<evidence type="ECO:0000313" key="3">
    <source>
        <dbReference type="Proteomes" id="UP000248326"/>
    </source>
</evidence>
<protein>
    <recommendedName>
        <fullName evidence="4">Serine aminopeptidase S33 family</fullName>
    </recommendedName>
</protein>
<organism evidence="2 3">
    <name type="scientific">Deinococcus yavapaiensis KR-236</name>
    <dbReference type="NCBI Taxonomy" id="694435"/>
    <lineage>
        <taxon>Bacteria</taxon>
        <taxon>Thermotogati</taxon>
        <taxon>Deinococcota</taxon>
        <taxon>Deinococci</taxon>
        <taxon>Deinococcales</taxon>
        <taxon>Deinococcaceae</taxon>
        <taxon>Deinococcus</taxon>
    </lineage>
</organism>
<dbReference type="InterPro" id="IPR029058">
    <property type="entry name" value="AB_hydrolase_fold"/>
</dbReference>
<dbReference type="RefSeq" id="WP_110884864.1">
    <property type="nucleotide sequence ID" value="NZ_QJSX01000001.1"/>
</dbReference>
<dbReference type="OrthoDB" id="189734at2"/>
<evidence type="ECO:0000256" key="1">
    <source>
        <dbReference type="SAM" id="SignalP"/>
    </source>
</evidence>
<gene>
    <name evidence="2" type="ORF">DES52_101166</name>
</gene>
<accession>A0A318SN93</accession>
<dbReference type="SUPFAM" id="SSF53474">
    <property type="entry name" value="alpha/beta-Hydrolases"/>
    <property type="match status" value="1"/>
</dbReference>
<reference evidence="2 3" key="1">
    <citation type="submission" date="2018-06" db="EMBL/GenBank/DDBJ databases">
        <title>Genomic Encyclopedia of Type Strains, Phase IV (KMG-IV): sequencing the most valuable type-strain genomes for metagenomic binning, comparative biology and taxonomic classification.</title>
        <authorList>
            <person name="Goeker M."/>
        </authorList>
    </citation>
    <scope>NUCLEOTIDE SEQUENCE [LARGE SCALE GENOMIC DNA]</scope>
    <source>
        <strain evidence="2 3">DSM 18048</strain>
    </source>
</reference>
<sequence>MRKVLLTAALLLAPATAQSSTTADNSTSVGRGAQGAIQLAARLGGVENLNFATAANGTLQVSGILNGARFAARIPRDWNGTSVLYSHGYVRPDQTEPDPNATLTSLGPVVDTIVSQGFAVATSVYDKTGYAVQSGIQRTIALKRFLDRVGARKAYTIGHSMGGNIVVGLVELYPNEFVGALPLCGVVGGWSRETEYLTDFRVVYDSFTKGTKYALPGAGAIFTPNSAFTEQAVVASVRALFTDAAGGDATARNLVGAIAASTAFAADPVSFATALGGAAYGLADLFQTTGGNGYGNNGKTYGAALPEAVRTGLNAGVERFDANAAAKTRLEDWYTPKGAFKTKVLSVHNSVDPLVPVAHELAYRQTVTAAGNLANLAQQIVPTVNALQPRHCEFTPEQHLNAWSQLRAWVESGAKPQDSDFFGAR</sequence>
<name>A0A318SN93_9DEIO</name>
<keyword evidence="3" id="KW-1185">Reference proteome</keyword>
<dbReference type="EMBL" id="QJSX01000001">
    <property type="protein sequence ID" value="PYE56362.1"/>
    <property type="molecule type" value="Genomic_DNA"/>
</dbReference>
<proteinExistence type="predicted"/>
<feature type="signal peptide" evidence="1">
    <location>
        <begin position="1"/>
        <end position="19"/>
    </location>
</feature>
<keyword evidence="1" id="KW-0732">Signal</keyword>
<comment type="caution">
    <text evidence="2">The sequence shown here is derived from an EMBL/GenBank/DDBJ whole genome shotgun (WGS) entry which is preliminary data.</text>
</comment>
<evidence type="ECO:0000313" key="2">
    <source>
        <dbReference type="EMBL" id="PYE56362.1"/>
    </source>
</evidence>
<evidence type="ECO:0008006" key="4">
    <source>
        <dbReference type="Google" id="ProtNLM"/>
    </source>
</evidence>
<feature type="chain" id="PRO_5016234272" description="Serine aminopeptidase S33 family" evidence="1">
    <location>
        <begin position="20"/>
        <end position="425"/>
    </location>
</feature>
<dbReference type="AlphaFoldDB" id="A0A318SN93"/>